<dbReference type="Gene3D" id="3.40.50.1220">
    <property type="entry name" value="TPP-binding domain"/>
    <property type="match status" value="1"/>
</dbReference>
<comment type="function">
    <text evidence="7">Catalyzes the thiamine diphosphate-dependent decarboxylation of 2-oxoglutarate and the subsequent addition of the resulting succinic semialdehyde-thiamine pyrophosphate anion to isochorismate to yield 2-succinyl-5-enolpyruvyl-6-hydroxy-3-cyclohexene-1-carboxylate (SEPHCHC).</text>
</comment>
<evidence type="ECO:0000256" key="4">
    <source>
        <dbReference type="ARBA" id="ARBA00022842"/>
    </source>
</evidence>
<comment type="cofactor">
    <cofactor evidence="7">
        <name>Mg(2+)</name>
        <dbReference type="ChEBI" id="CHEBI:18420"/>
    </cofactor>
    <cofactor evidence="7">
        <name>Mn(2+)</name>
        <dbReference type="ChEBI" id="CHEBI:29035"/>
    </cofactor>
</comment>
<dbReference type="SUPFAM" id="SSF52467">
    <property type="entry name" value="DHS-like NAD/FAD-binding domain"/>
    <property type="match status" value="1"/>
</dbReference>
<feature type="domain" description="Thiamine pyrophosphate enzyme TPP-binding" evidence="8">
    <location>
        <begin position="437"/>
        <end position="553"/>
    </location>
</feature>
<evidence type="ECO:0000256" key="2">
    <source>
        <dbReference type="ARBA" id="ARBA00022679"/>
    </source>
</evidence>
<dbReference type="UniPathway" id="UPA00079"/>
<dbReference type="GO" id="GO:0000287">
    <property type="term" value="F:magnesium ion binding"/>
    <property type="evidence" value="ECO:0007669"/>
    <property type="project" value="UniProtKB-UniRule"/>
</dbReference>
<dbReference type="Pfam" id="PF02775">
    <property type="entry name" value="TPP_enzyme_C"/>
    <property type="match status" value="1"/>
</dbReference>
<dbReference type="UniPathway" id="UPA01057">
    <property type="reaction ID" value="UER00164"/>
</dbReference>
<sequence>MLRSDPPSFQIADVIVQTLVALGVRHFCICPGSRSTPLVLNIWRDASASHTVHHDERSAAFQALGRSLTTGGASAVVTTSGTAVAELLPATVEASQSNVPLVLLTADRPARLRGTGSNQTILQPGIFGPYVRAELDVPAIVSDHGEWQRELSDQITLLVQSAAGPRPGPVHLNAQFDKPFEPAELTRRATAACPMNESPEAHAHMDLSDEVRSTLVQSSRGVIVVGPNRIGPPMLDAVHALSVSTAMPIVADPLSGCRFPVGTRCNVVSHGDALLQAGLLQNLRPDLIVRFGSLPVSTRLIAWWSANLSTGGTHIYVNNTSEVHDDTNAITEYVAGDPVSFCHEAGKLQHPVVSRQGWLSRWQELNALAERTVRMCSAASPRWDLGTVRTLIERLGANTILVAGNSLPIRLLDSAGIGLRDGVILGNRGASGIDGLLATALGVAGATSKQVVLLIGDVSMLHDVGSLAEVRRQNVTNLCVVVLNNDGGRIFERLPVTDLADVAEQLFVAPHGLDFAGLASAFGLDHRLVSELSSLDVALSDAIDGPPTSILEVRTSAADDLAWERHYIDLLRHAGAS</sequence>
<proteinExistence type="inferred from homology"/>
<comment type="catalytic activity">
    <reaction evidence="7">
        <text>isochorismate + 2-oxoglutarate + H(+) = 5-enolpyruvoyl-6-hydroxy-2-succinyl-cyclohex-3-ene-1-carboxylate + CO2</text>
        <dbReference type="Rhea" id="RHEA:25593"/>
        <dbReference type="ChEBI" id="CHEBI:15378"/>
        <dbReference type="ChEBI" id="CHEBI:16526"/>
        <dbReference type="ChEBI" id="CHEBI:16810"/>
        <dbReference type="ChEBI" id="CHEBI:29780"/>
        <dbReference type="ChEBI" id="CHEBI:58818"/>
        <dbReference type="EC" id="2.2.1.9"/>
    </reaction>
</comment>
<accession>A0A6B1DUF6</accession>
<dbReference type="InterPro" id="IPR011766">
    <property type="entry name" value="TPP_enzyme_TPP-bd"/>
</dbReference>
<keyword evidence="3 7" id="KW-0479">Metal-binding</keyword>
<evidence type="ECO:0000256" key="5">
    <source>
        <dbReference type="ARBA" id="ARBA00023052"/>
    </source>
</evidence>
<dbReference type="EMBL" id="VXPY01000095">
    <property type="protein sequence ID" value="MYD91450.1"/>
    <property type="molecule type" value="Genomic_DNA"/>
</dbReference>
<name>A0A6B1DUF6_9CHLR</name>
<dbReference type="CDD" id="cd07037">
    <property type="entry name" value="TPP_PYR_MenD"/>
    <property type="match status" value="1"/>
</dbReference>
<comment type="caution">
    <text evidence="10">The sequence shown here is derived from an EMBL/GenBank/DDBJ whole genome shotgun (WGS) entry which is preliminary data.</text>
</comment>
<dbReference type="GO" id="GO:0030976">
    <property type="term" value="F:thiamine pyrophosphate binding"/>
    <property type="evidence" value="ECO:0007669"/>
    <property type="project" value="UniProtKB-UniRule"/>
</dbReference>
<dbReference type="GO" id="GO:0070204">
    <property type="term" value="F:2-succinyl-5-enolpyruvyl-6-hydroxy-3-cyclohexene-1-carboxylic-acid synthase activity"/>
    <property type="evidence" value="ECO:0007669"/>
    <property type="project" value="UniProtKB-UniRule"/>
</dbReference>
<dbReference type="InterPro" id="IPR012001">
    <property type="entry name" value="Thiamin_PyroP_enz_TPP-bd_dom"/>
</dbReference>
<comment type="similarity">
    <text evidence="7">Belongs to the TPP enzyme family. MenD subfamily.</text>
</comment>
<keyword evidence="6 7" id="KW-0464">Manganese</keyword>
<comment type="subunit">
    <text evidence="7">Homodimer.</text>
</comment>
<comment type="pathway">
    <text evidence="7">Quinol/quinone metabolism; menaquinone biosynthesis.</text>
</comment>
<dbReference type="InterPro" id="IPR029061">
    <property type="entry name" value="THDP-binding"/>
</dbReference>
<keyword evidence="1 7" id="KW-0474">Menaquinone biosynthesis</keyword>
<evidence type="ECO:0000256" key="1">
    <source>
        <dbReference type="ARBA" id="ARBA00022428"/>
    </source>
</evidence>
<dbReference type="PANTHER" id="PTHR42916:SF1">
    <property type="entry name" value="PROTEIN PHYLLO, CHLOROPLASTIC"/>
    <property type="match status" value="1"/>
</dbReference>
<keyword evidence="2 7" id="KW-0808">Transferase</keyword>
<evidence type="ECO:0000259" key="8">
    <source>
        <dbReference type="Pfam" id="PF02775"/>
    </source>
</evidence>
<dbReference type="SUPFAM" id="SSF52518">
    <property type="entry name" value="Thiamin diphosphate-binding fold (THDP-binding)"/>
    <property type="match status" value="2"/>
</dbReference>
<dbReference type="GO" id="GO:0009234">
    <property type="term" value="P:menaquinone biosynthetic process"/>
    <property type="evidence" value="ECO:0007669"/>
    <property type="project" value="UniProtKB-UniRule"/>
</dbReference>
<evidence type="ECO:0000313" key="10">
    <source>
        <dbReference type="EMBL" id="MYD91450.1"/>
    </source>
</evidence>
<evidence type="ECO:0000256" key="7">
    <source>
        <dbReference type="HAMAP-Rule" id="MF_01659"/>
    </source>
</evidence>
<dbReference type="PANTHER" id="PTHR42916">
    <property type="entry name" value="2-SUCCINYL-5-ENOLPYRUVYL-6-HYDROXY-3-CYCLOHEXENE-1-CARBOXYLATE SYNTHASE"/>
    <property type="match status" value="1"/>
</dbReference>
<reference evidence="10" key="1">
    <citation type="submission" date="2019-09" db="EMBL/GenBank/DDBJ databases">
        <title>Characterisation of the sponge microbiome using genome-centric metagenomics.</title>
        <authorList>
            <person name="Engelberts J.P."/>
            <person name="Robbins S.J."/>
            <person name="De Goeij J.M."/>
            <person name="Aranda M."/>
            <person name="Bell S.C."/>
            <person name="Webster N.S."/>
        </authorList>
    </citation>
    <scope>NUCLEOTIDE SEQUENCE</scope>
    <source>
        <strain evidence="10">SB0662_bin_9</strain>
    </source>
</reference>
<dbReference type="HAMAP" id="MF_01659">
    <property type="entry name" value="MenD"/>
    <property type="match status" value="1"/>
</dbReference>
<dbReference type="GO" id="GO:0030145">
    <property type="term" value="F:manganese ion binding"/>
    <property type="evidence" value="ECO:0007669"/>
    <property type="project" value="UniProtKB-UniRule"/>
</dbReference>
<dbReference type="Pfam" id="PF02776">
    <property type="entry name" value="TPP_enzyme_N"/>
    <property type="match status" value="1"/>
</dbReference>
<comment type="cofactor">
    <cofactor evidence="7">
        <name>thiamine diphosphate</name>
        <dbReference type="ChEBI" id="CHEBI:58937"/>
    </cofactor>
    <text evidence="7">Binds 1 thiamine pyrophosphate per subunit.</text>
</comment>
<keyword evidence="4 7" id="KW-0460">Magnesium</keyword>
<keyword evidence="5 7" id="KW-0786">Thiamine pyrophosphate</keyword>
<dbReference type="EC" id="2.2.1.9" evidence="7"/>
<dbReference type="NCBIfam" id="TIGR00173">
    <property type="entry name" value="menD"/>
    <property type="match status" value="1"/>
</dbReference>
<dbReference type="Gene3D" id="3.40.50.970">
    <property type="match status" value="2"/>
</dbReference>
<organism evidence="10">
    <name type="scientific">Caldilineaceae bacterium SB0662_bin_9</name>
    <dbReference type="NCBI Taxonomy" id="2605258"/>
    <lineage>
        <taxon>Bacteria</taxon>
        <taxon>Bacillati</taxon>
        <taxon>Chloroflexota</taxon>
        <taxon>Caldilineae</taxon>
        <taxon>Caldilineales</taxon>
        <taxon>Caldilineaceae</taxon>
    </lineage>
</organism>
<protein>
    <recommendedName>
        <fullName evidence="7">2-succinyl-5-enolpyruvyl-6-hydroxy-3-cyclohexene-1-carboxylate synthase</fullName>
        <shortName evidence="7">SEPHCHC synthase</shortName>
        <ecNumber evidence="7">2.2.1.9</ecNumber>
    </recommendedName>
    <alternativeName>
        <fullName evidence="7">Menaquinone biosynthesis protein MenD</fullName>
    </alternativeName>
</protein>
<dbReference type="CDD" id="cd02009">
    <property type="entry name" value="TPP_SHCHC_synthase"/>
    <property type="match status" value="1"/>
</dbReference>
<dbReference type="InterPro" id="IPR029035">
    <property type="entry name" value="DHS-like_NAD/FAD-binding_dom"/>
</dbReference>
<feature type="domain" description="Thiamine pyrophosphate enzyme N-terminal TPP-binding" evidence="9">
    <location>
        <begin position="11"/>
        <end position="120"/>
    </location>
</feature>
<evidence type="ECO:0000256" key="6">
    <source>
        <dbReference type="ARBA" id="ARBA00023211"/>
    </source>
</evidence>
<gene>
    <name evidence="7 10" type="primary">menD</name>
    <name evidence="10" type="ORF">F4Y08_14150</name>
</gene>
<comment type="pathway">
    <text evidence="7">Quinol/quinone metabolism; 1,4-dihydroxy-2-naphthoate biosynthesis; 1,4-dihydroxy-2-naphthoate from chorismate: step 2/7.</text>
</comment>
<evidence type="ECO:0000259" key="9">
    <source>
        <dbReference type="Pfam" id="PF02776"/>
    </source>
</evidence>
<dbReference type="AlphaFoldDB" id="A0A6B1DUF6"/>
<dbReference type="InterPro" id="IPR004433">
    <property type="entry name" value="MenaQ_synth_MenD"/>
</dbReference>
<evidence type="ECO:0000256" key="3">
    <source>
        <dbReference type="ARBA" id="ARBA00022723"/>
    </source>
</evidence>
<dbReference type="PIRSF" id="PIRSF004983">
    <property type="entry name" value="MenD"/>
    <property type="match status" value="1"/>
</dbReference>